<dbReference type="CDD" id="cd20507">
    <property type="entry name" value="CYCLIN_CCNB1-like_rpt1"/>
    <property type="match status" value="1"/>
</dbReference>
<feature type="domain" description="Cyclin C-terminal" evidence="6">
    <location>
        <begin position="417"/>
        <end position="543"/>
    </location>
</feature>
<dbReference type="STRING" id="35570.A0A1I8PKH0"/>
<proteinExistence type="inferred from homology"/>
<dbReference type="SMART" id="SM00385">
    <property type="entry name" value="CYCLIN"/>
    <property type="match status" value="2"/>
</dbReference>
<dbReference type="SUPFAM" id="SSF47954">
    <property type="entry name" value="Cyclin-like"/>
    <property type="match status" value="2"/>
</dbReference>
<dbReference type="InterPro" id="IPR006671">
    <property type="entry name" value="Cyclin_N"/>
</dbReference>
<accession>A0A1I8PKH0</accession>
<dbReference type="GO" id="GO:0005634">
    <property type="term" value="C:nucleus"/>
    <property type="evidence" value="ECO:0007669"/>
    <property type="project" value="UniProtKB-ARBA"/>
</dbReference>
<dbReference type="Gene3D" id="1.10.472.10">
    <property type="entry name" value="Cyclin-like"/>
    <property type="match status" value="2"/>
</dbReference>
<evidence type="ECO:0000259" key="5">
    <source>
        <dbReference type="SMART" id="SM00385"/>
    </source>
</evidence>
<dbReference type="InterPro" id="IPR004367">
    <property type="entry name" value="Cyclin_C-dom"/>
</dbReference>
<keyword evidence="1" id="KW-0132">Cell division</keyword>
<dbReference type="EnsemblMetazoa" id="SCAU008892-RA">
    <property type="protein sequence ID" value="SCAU008892-PA"/>
    <property type="gene ID" value="SCAU008892"/>
</dbReference>
<evidence type="ECO:0000313" key="8">
    <source>
        <dbReference type="Proteomes" id="UP000095300"/>
    </source>
</evidence>
<evidence type="ECO:0000256" key="4">
    <source>
        <dbReference type="RuleBase" id="RU000383"/>
    </source>
</evidence>
<dbReference type="GO" id="GO:0044772">
    <property type="term" value="P:mitotic cell cycle phase transition"/>
    <property type="evidence" value="ECO:0007669"/>
    <property type="project" value="InterPro"/>
</dbReference>
<sequence>MVGTTVLKRVDENESNAFKQTKKIGVSTNEVTKRAALGDLQNRGVLRTIAAKDAAQKDLKDTKLQNALRATKARVDSHWKKTTTTTSTIGGTTRTNVATGEVVSTAVAAQRKVLTRSNSVRIGTSSTTTTGLGGLQRHASATSSLIAGQNKIKTVTTKLVENKVQQVKIINKTIKTEAGVTVDPSLRREDSNLSRKSLTKLKAAISQSAAAAISKQPLAKTNSATLILNRKEIKPEVTKAAATATSAVDNKLKIVRVQSHSSKLLDDVKDIDEGDDENLVLVADYVNDIYSYLFKLETEQPVVKNHLEGQAEVYAKMRAVLIDWINEVHTQFHLVAESFQLAVAIIDRYLQTVKDTKRSHLQLVGVTALFIAAKYEELFPPAIADFIYITDDTYTGKQIRQMELQIFKALDCNLSRPLPIHFLRRFSKAAEAEDSHHAMSKYFLELAMIEYDMSHYKPSEIAAASLFLSLNLLKDNSNVSSGLNNKHWNSTLEWYSRYSPEHLRPIAKKIASVARNAPNAKLKAVYTKYQASKFQKVSTRSELYSPLMDSIISSKD</sequence>
<name>A0A1I8PKH0_STOCA</name>
<keyword evidence="2 4" id="KW-0195">Cyclin</keyword>
<dbReference type="AlphaFoldDB" id="A0A1I8PKH0"/>
<keyword evidence="8" id="KW-1185">Reference proteome</keyword>
<keyword evidence="3" id="KW-0131">Cell cycle</keyword>
<dbReference type="InterPro" id="IPR048258">
    <property type="entry name" value="Cyclins_cyclin-box"/>
</dbReference>
<evidence type="ECO:0000313" key="7">
    <source>
        <dbReference type="EnsemblMetazoa" id="SCAU008892-PA"/>
    </source>
</evidence>
<comment type="similarity">
    <text evidence="4">Belongs to the cyclin family.</text>
</comment>
<evidence type="ECO:0000256" key="1">
    <source>
        <dbReference type="ARBA" id="ARBA00022618"/>
    </source>
</evidence>
<dbReference type="Pfam" id="PF02984">
    <property type="entry name" value="Cyclin_C"/>
    <property type="match status" value="1"/>
</dbReference>
<reference evidence="7" key="1">
    <citation type="submission" date="2020-05" db="UniProtKB">
        <authorList>
            <consortium name="EnsemblMetazoa"/>
        </authorList>
    </citation>
    <scope>IDENTIFICATION</scope>
    <source>
        <strain evidence="7">USDA</strain>
    </source>
</reference>
<organism evidence="7 8">
    <name type="scientific">Stomoxys calcitrans</name>
    <name type="common">Stable fly</name>
    <name type="synonym">Conops calcitrans</name>
    <dbReference type="NCBI Taxonomy" id="35570"/>
    <lineage>
        <taxon>Eukaryota</taxon>
        <taxon>Metazoa</taxon>
        <taxon>Ecdysozoa</taxon>
        <taxon>Arthropoda</taxon>
        <taxon>Hexapoda</taxon>
        <taxon>Insecta</taxon>
        <taxon>Pterygota</taxon>
        <taxon>Neoptera</taxon>
        <taxon>Endopterygota</taxon>
        <taxon>Diptera</taxon>
        <taxon>Brachycera</taxon>
        <taxon>Muscomorpha</taxon>
        <taxon>Muscoidea</taxon>
        <taxon>Muscidae</taxon>
        <taxon>Stomoxys</taxon>
    </lineage>
</organism>
<dbReference type="InterPro" id="IPR039361">
    <property type="entry name" value="Cyclin"/>
</dbReference>
<dbReference type="PANTHER" id="PTHR10177">
    <property type="entry name" value="CYCLINS"/>
    <property type="match status" value="1"/>
</dbReference>
<feature type="domain" description="Cyclin-like" evidence="5">
    <location>
        <begin position="323"/>
        <end position="408"/>
    </location>
</feature>
<dbReference type="FunFam" id="1.10.472.10:FF:000001">
    <property type="entry name" value="G2/mitotic-specific cyclin"/>
    <property type="match status" value="1"/>
</dbReference>
<dbReference type="Proteomes" id="UP000095300">
    <property type="component" value="Unassembled WGS sequence"/>
</dbReference>
<dbReference type="Pfam" id="PF00134">
    <property type="entry name" value="Cyclin_N"/>
    <property type="match status" value="1"/>
</dbReference>
<protein>
    <submittedName>
        <fullName evidence="7">Uncharacterized protein</fullName>
    </submittedName>
</protein>
<dbReference type="CDD" id="cd20509">
    <property type="entry name" value="CYCLIN_CCNB1-like_rpt2"/>
    <property type="match status" value="1"/>
</dbReference>
<gene>
    <name evidence="7" type="primary">106087763</name>
</gene>
<evidence type="ECO:0000256" key="2">
    <source>
        <dbReference type="ARBA" id="ARBA00023127"/>
    </source>
</evidence>
<feature type="domain" description="Cyclin-like" evidence="5">
    <location>
        <begin position="421"/>
        <end position="512"/>
    </location>
</feature>
<evidence type="ECO:0000256" key="3">
    <source>
        <dbReference type="ARBA" id="ARBA00023306"/>
    </source>
</evidence>
<dbReference type="VEuPathDB" id="VectorBase:SCAU008892"/>
<dbReference type="PROSITE" id="PS00292">
    <property type="entry name" value="CYCLINS"/>
    <property type="match status" value="1"/>
</dbReference>
<evidence type="ECO:0000259" key="6">
    <source>
        <dbReference type="SMART" id="SM01332"/>
    </source>
</evidence>
<dbReference type="OrthoDB" id="5590282at2759"/>
<dbReference type="GO" id="GO:0051301">
    <property type="term" value="P:cell division"/>
    <property type="evidence" value="ECO:0007669"/>
    <property type="project" value="UniProtKB-KW"/>
</dbReference>
<dbReference type="InterPro" id="IPR036915">
    <property type="entry name" value="Cyclin-like_sf"/>
</dbReference>
<dbReference type="KEGG" id="scac:106087763"/>
<dbReference type="SMART" id="SM01332">
    <property type="entry name" value="Cyclin_C"/>
    <property type="match status" value="1"/>
</dbReference>
<dbReference type="GO" id="GO:0016538">
    <property type="term" value="F:cyclin-dependent protein serine/threonine kinase regulator activity"/>
    <property type="evidence" value="ECO:0007669"/>
    <property type="project" value="InterPro"/>
</dbReference>
<dbReference type="InterPro" id="IPR013763">
    <property type="entry name" value="Cyclin-like_dom"/>
</dbReference>